<dbReference type="RefSeq" id="WP_010895864.1">
    <property type="nucleotide sequence ID" value="NC_002523.5"/>
</dbReference>
<proteinExistence type="predicted"/>
<dbReference type="AlphaFoldDB" id="A7M7H8"/>
<accession>A7M7H8</accession>
<feature type="domain" description="DotM C-terminal cytoplasmic" evidence="3">
    <location>
        <begin position="182"/>
        <end position="347"/>
    </location>
</feature>
<keyword evidence="4" id="KW-0614">Plasmid</keyword>
<reference evidence="4" key="3">
    <citation type="journal article" date="2004" name="J. Bacteriol.">
        <title>Cloning Serratia entomophila antifeeding genes--a putative defective prophage active against the grass grub Costelytra zealandica.</title>
        <authorList>
            <person name="Hurst M.R."/>
            <person name="Glare T.R."/>
            <person name="Jackson T.A."/>
        </authorList>
    </citation>
    <scope>NUCLEOTIDE SEQUENCE</scope>
    <source>
        <strain evidence="4">A1MO2</strain>
        <plasmid evidence="4">pADAP</plasmid>
    </source>
</reference>
<organism evidence="4">
    <name type="scientific">Serratia entomophila</name>
    <dbReference type="NCBI Taxonomy" id="42906"/>
    <lineage>
        <taxon>Bacteria</taxon>
        <taxon>Pseudomonadati</taxon>
        <taxon>Pseudomonadota</taxon>
        <taxon>Gammaproteobacteria</taxon>
        <taxon>Enterobacterales</taxon>
        <taxon>Yersiniaceae</taxon>
        <taxon>Serratia</taxon>
    </lineage>
</organism>
<reference evidence="4" key="1">
    <citation type="journal article" date="2000" name="J. Bacteriol.">
        <title>Plasmid-located pathogenicity determinants of Serratia entomophila, the causal agent of amber disease of grass grub, show similarity to the insecticidal toxins of Photorhabdus luminescens.</title>
        <authorList>
            <person name="Hurst M.R."/>
            <person name="Glare T.R."/>
            <person name="Jackson T.A."/>
            <person name="Ronson C.W."/>
        </authorList>
    </citation>
    <scope>NUCLEOTIDE SEQUENCE</scope>
    <source>
        <strain evidence="4">A1MO2</strain>
        <plasmid evidence="4">pADAP</plasmid>
    </source>
</reference>
<reference evidence="4" key="4">
    <citation type="submission" date="2017-12" db="EMBL/GenBank/DDBJ databases">
        <authorList>
            <person name="Hurst M.R.H."/>
        </authorList>
    </citation>
    <scope>NUCLEOTIDE SEQUENCE</scope>
    <source>
        <strain evidence="4">A1MO2</strain>
        <plasmid evidence="4">pADAP</plasmid>
    </source>
</reference>
<evidence type="ECO:0000313" key="4">
    <source>
        <dbReference type="EMBL" id="ABU23819.1"/>
    </source>
</evidence>
<feature type="region of interest" description="Disordered" evidence="1">
    <location>
        <begin position="410"/>
        <end position="436"/>
    </location>
</feature>
<keyword evidence="2" id="KW-1133">Transmembrane helix</keyword>
<protein>
    <submittedName>
        <fullName evidence="4">TrbA</fullName>
    </submittedName>
</protein>
<reference evidence="4" key="2">
    <citation type="journal article" date="2003" name="Plasmid">
        <title>Peripheral sequences of the Serratia entomophila pADAP virulence-associated region.</title>
        <authorList>
            <person name="Hurst M.R."/>
            <person name="O'Callaghan M."/>
            <person name="Glare T.R."/>
        </authorList>
    </citation>
    <scope>NUCLEOTIDE SEQUENCE</scope>
    <source>
        <strain evidence="4">A1MO2</strain>
        <plasmid evidence="4">pADAP</plasmid>
    </source>
</reference>
<keyword evidence="2" id="KW-0472">Membrane</keyword>
<feature type="compositionally biased region" description="Basic residues" evidence="1">
    <location>
        <begin position="426"/>
        <end position="436"/>
    </location>
</feature>
<evidence type="ECO:0000259" key="3">
    <source>
        <dbReference type="Pfam" id="PF23127"/>
    </source>
</evidence>
<keyword evidence="2" id="KW-0812">Transmembrane</keyword>
<dbReference type="InterPro" id="IPR056464">
    <property type="entry name" value="DotM_C"/>
</dbReference>
<feature type="transmembrane region" description="Helical" evidence="2">
    <location>
        <begin position="90"/>
        <end position="109"/>
    </location>
</feature>
<feature type="transmembrane region" description="Helical" evidence="2">
    <location>
        <begin position="16"/>
        <end position="33"/>
    </location>
</feature>
<geneLocation type="plasmid" evidence="4">
    <name>pADAP</name>
</geneLocation>
<dbReference type="EMBL" id="AF135182">
    <property type="protein sequence ID" value="ABU23819.1"/>
    <property type="molecule type" value="Genomic_DNA"/>
</dbReference>
<gene>
    <name evidence="4" type="primary">trbA</name>
</gene>
<evidence type="ECO:0000256" key="2">
    <source>
        <dbReference type="SAM" id="Phobius"/>
    </source>
</evidence>
<evidence type="ECO:0000256" key="1">
    <source>
        <dbReference type="SAM" id="MobiDB-lite"/>
    </source>
</evidence>
<sequence>MTARTAAPPHKGQEHGLMAFLIFFMICFLMWIYQPPIMYGSCWVIYQLWSLWDFPRTHSYVAERLNLLAWAANRVNDLSWSEFINVMNKTAGILLVPLSVIVVGGMVAVRNHASNRTRRDINVYSLPKIMAQFSPNIVPALCYGDKETQLLNCDPPEHRSAQSPEEFAKQHQLVIGERLDHERARIVFEQQLGTPLNDASSFNPHERALVAAFGLQAFLKDRKGAEKLLDSLNRSCLIKSRRDKGKKGYPILGLATNAFERVINTPEAKVWIGRHSTTRTALFALHDQDLRLPGPRFRWLKGLDRTLWYALTSTGRPKVFVEGAGVIAVSKWETLIGTVSERLKVTIPIPVSRMDKAIYGLEIDLRGVGLTLEERTATEPTESTPDADLEEDMGDVVVLRNQETVMPIPPIATAHSPEQQPVKTRTFTRPRTQRPS</sequence>
<dbReference type="Pfam" id="PF23127">
    <property type="entry name" value="DotM_C"/>
    <property type="match status" value="1"/>
</dbReference>
<name>A7M7H8_9GAMM</name>